<evidence type="ECO:0000256" key="10">
    <source>
        <dbReference type="ARBA" id="ARBA00022707"/>
    </source>
</evidence>
<evidence type="ECO:0000256" key="2">
    <source>
        <dbReference type="ARBA" id="ARBA00004230"/>
    </source>
</evidence>
<comment type="subcellular location">
    <subcellularLocation>
        <location evidence="3">Cell membrane</location>
        <topology evidence="3">Lipid-anchor</topology>
        <orientation evidence="3">Cytoplasmic side</orientation>
    </subcellularLocation>
    <subcellularLocation>
        <location evidence="2">Cell projection</location>
        <location evidence="2">Cilium</location>
        <location evidence="2">Flagellum</location>
    </subcellularLocation>
    <subcellularLocation>
        <location evidence="4">Host cell membrane</location>
        <topology evidence="4">Lipid-anchor</topology>
    </subcellularLocation>
    <subcellularLocation>
        <location evidence="26">Parasitophorous vacuole membrane</location>
        <topology evidence="26">Lipid-anchor</topology>
    </subcellularLocation>
</comment>
<dbReference type="InterPro" id="IPR011009">
    <property type="entry name" value="Kinase-like_dom_sf"/>
</dbReference>
<keyword evidence="18" id="KW-0472">Membrane</keyword>
<dbReference type="PROSITE" id="PS00107">
    <property type="entry name" value="PROTEIN_KINASE_ATP"/>
    <property type="match status" value="1"/>
</dbReference>
<evidence type="ECO:0000256" key="13">
    <source>
        <dbReference type="ARBA" id="ARBA00022741"/>
    </source>
</evidence>
<dbReference type="EMBL" id="CDMY01000324">
    <property type="protein sequence ID" value="CEM02372.1"/>
    <property type="molecule type" value="Genomic_DNA"/>
</dbReference>
<evidence type="ECO:0000313" key="33">
    <source>
        <dbReference type="EMBL" id="CEM02372.1"/>
    </source>
</evidence>
<evidence type="ECO:0000256" key="19">
    <source>
        <dbReference type="ARBA" id="ARBA00023069"/>
    </source>
</evidence>
<dbReference type="GO" id="GO:0004674">
    <property type="term" value="F:protein serine/threonine kinase activity"/>
    <property type="evidence" value="ECO:0007669"/>
    <property type="project" value="UniProtKB-KW"/>
</dbReference>
<evidence type="ECO:0000256" key="23">
    <source>
        <dbReference type="ARBA" id="ARBA00024334"/>
    </source>
</evidence>
<evidence type="ECO:0000256" key="29">
    <source>
        <dbReference type="SAM" id="MobiDB-lite"/>
    </source>
</evidence>
<dbReference type="InterPro" id="IPR050205">
    <property type="entry name" value="CDPK_Ser/Thr_kinases"/>
</dbReference>
<comment type="cofactor">
    <cofactor evidence="1">
        <name>Mg(2+)</name>
        <dbReference type="ChEBI" id="CHEBI:18420"/>
    </cofactor>
</comment>
<dbReference type="FunFam" id="1.10.510.10:FF:000398">
    <property type="entry name" value="Calcium-dependent protein kinase 1"/>
    <property type="match status" value="1"/>
</dbReference>
<feature type="domain" description="EF-hand" evidence="31">
    <location>
        <begin position="576"/>
        <end position="611"/>
    </location>
</feature>
<dbReference type="Gene3D" id="1.10.238.10">
    <property type="entry name" value="EF-hand"/>
    <property type="match status" value="2"/>
</dbReference>
<dbReference type="InterPro" id="IPR002044">
    <property type="entry name" value="CBM20"/>
</dbReference>
<feature type="region of interest" description="Disordered" evidence="29">
    <location>
        <begin position="161"/>
        <end position="181"/>
    </location>
</feature>
<feature type="domain" description="Protein kinase" evidence="30">
    <location>
        <begin position="204"/>
        <end position="458"/>
    </location>
</feature>
<evidence type="ECO:0000256" key="18">
    <source>
        <dbReference type="ARBA" id="ARBA00022870"/>
    </source>
</evidence>
<dbReference type="EC" id="2.7.11.1" evidence="5"/>
<evidence type="ECO:0000256" key="6">
    <source>
        <dbReference type="ARBA" id="ARBA00022475"/>
    </source>
</evidence>
<keyword evidence="34" id="KW-1185">Reference proteome</keyword>
<comment type="similarity">
    <text evidence="23">Belongs to the protein kinase superfamily. Ser/Thr protein kinase family. CDPK subfamily.</text>
</comment>
<dbReference type="CDD" id="cd05467">
    <property type="entry name" value="CBM20"/>
    <property type="match status" value="1"/>
</dbReference>
<dbReference type="GO" id="GO:2001070">
    <property type="term" value="F:starch binding"/>
    <property type="evidence" value="ECO:0007669"/>
    <property type="project" value="InterPro"/>
</dbReference>
<evidence type="ECO:0000256" key="27">
    <source>
        <dbReference type="ARBA" id="ARBA00068067"/>
    </source>
</evidence>
<dbReference type="PROSITE" id="PS50222">
    <property type="entry name" value="EF_HAND_2"/>
    <property type="match status" value="3"/>
</dbReference>
<dbReference type="GO" id="GO:0005509">
    <property type="term" value="F:calcium ion binding"/>
    <property type="evidence" value="ECO:0007669"/>
    <property type="project" value="InterPro"/>
</dbReference>
<protein>
    <recommendedName>
        <fullName evidence="27">Calcium-dependent protein kinase 1</fullName>
        <ecNumber evidence="5">2.7.11.1</ecNumber>
    </recommendedName>
</protein>
<keyword evidence="8" id="KW-0723">Serine/threonine-protein kinase</keyword>
<dbReference type="PhylomeDB" id="A0A0G4EVY6"/>
<dbReference type="OrthoDB" id="40902at2759"/>
<evidence type="ECO:0000256" key="1">
    <source>
        <dbReference type="ARBA" id="ARBA00001946"/>
    </source>
</evidence>
<dbReference type="FunFam" id="3.30.200.20:FF:000315">
    <property type="entry name" value="Calcium-dependent protein kinase 3"/>
    <property type="match status" value="1"/>
</dbReference>
<evidence type="ECO:0000256" key="4">
    <source>
        <dbReference type="ARBA" id="ARBA00004425"/>
    </source>
</evidence>
<evidence type="ECO:0000256" key="12">
    <source>
        <dbReference type="ARBA" id="ARBA00022737"/>
    </source>
</evidence>
<keyword evidence="11" id="KW-0479">Metal-binding</keyword>
<feature type="binding site" evidence="28">
    <location>
        <position position="234"/>
    </location>
    <ligand>
        <name>ATP</name>
        <dbReference type="ChEBI" id="CHEBI:30616"/>
    </ligand>
</feature>
<dbReference type="InterPro" id="IPR013783">
    <property type="entry name" value="Ig-like_fold"/>
</dbReference>
<dbReference type="OMA" id="QGGINFQ"/>
<dbReference type="SUPFAM" id="SSF56112">
    <property type="entry name" value="Protein kinase-like (PK-like)"/>
    <property type="match status" value="1"/>
</dbReference>
<dbReference type="PANTHER" id="PTHR24349">
    <property type="entry name" value="SERINE/THREONINE-PROTEIN KINASE"/>
    <property type="match status" value="1"/>
</dbReference>
<keyword evidence="10" id="KW-0519">Myristate</keyword>
<evidence type="ECO:0000256" key="14">
    <source>
        <dbReference type="ARBA" id="ARBA00022777"/>
    </source>
</evidence>
<name>A0A0G4EVY6_VITBC</name>
<feature type="domain" description="EF-hand" evidence="31">
    <location>
        <begin position="504"/>
        <end position="539"/>
    </location>
</feature>
<keyword evidence="22" id="KW-0449">Lipoprotein</keyword>
<evidence type="ECO:0000256" key="7">
    <source>
        <dbReference type="ARBA" id="ARBA00022511"/>
    </source>
</evidence>
<dbReference type="SMART" id="SM00054">
    <property type="entry name" value="EFh"/>
    <property type="match status" value="4"/>
</dbReference>
<dbReference type="InterPro" id="IPR017441">
    <property type="entry name" value="Protein_kinase_ATP_BS"/>
</dbReference>
<evidence type="ECO:0000256" key="25">
    <source>
        <dbReference type="ARBA" id="ARBA00048679"/>
    </source>
</evidence>
<evidence type="ECO:0000256" key="16">
    <source>
        <dbReference type="ARBA" id="ARBA00022840"/>
    </source>
</evidence>
<dbReference type="InterPro" id="IPR000719">
    <property type="entry name" value="Prot_kinase_dom"/>
</dbReference>
<keyword evidence="17" id="KW-0282">Flagellum</keyword>
<keyword evidence="9" id="KW-0808">Transferase</keyword>
<evidence type="ECO:0000313" key="34">
    <source>
        <dbReference type="Proteomes" id="UP000041254"/>
    </source>
</evidence>
<evidence type="ECO:0000256" key="22">
    <source>
        <dbReference type="ARBA" id="ARBA00023288"/>
    </source>
</evidence>
<comment type="catalytic activity">
    <reaction evidence="24">
        <text>L-threonyl-[protein] + ATP = O-phospho-L-threonyl-[protein] + ADP + H(+)</text>
        <dbReference type="Rhea" id="RHEA:46608"/>
        <dbReference type="Rhea" id="RHEA-COMP:11060"/>
        <dbReference type="Rhea" id="RHEA-COMP:11605"/>
        <dbReference type="ChEBI" id="CHEBI:15378"/>
        <dbReference type="ChEBI" id="CHEBI:30013"/>
        <dbReference type="ChEBI" id="CHEBI:30616"/>
        <dbReference type="ChEBI" id="CHEBI:61977"/>
        <dbReference type="ChEBI" id="CHEBI:456216"/>
        <dbReference type="EC" id="2.7.11.1"/>
    </reaction>
</comment>
<dbReference type="SUPFAM" id="SSF47473">
    <property type="entry name" value="EF-hand"/>
    <property type="match status" value="1"/>
</dbReference>
<dbReference type="Pfam" id="PF00686">
    <property type="entry name" value="CBM_20"/>
    <property type="match status" value="1"/>
</dbReference>
<dbReference type="Gene3D" id="2.60.40.10">
    <property type="entry name" value="Immunoglobulins"/>
    <property type="match status" value="1"/>
</dbReference>
<dbReference type="Gene3D" id="3.30.200.20">
    <property type="entry name" value="Phosphorylase Kinase, domain 1"/>
    <property type="match status" value="1"/>
</dbReference>
<keyword evidence="7" id="KW-1032">Host cell membrane</keyword>
<evidence type="ECO:0000259" key="31">
    <source>
        <dbReference type="PROSITE" id="PS50222"/>
    </source>
</evidence>
<dbReference type="InterPro" id="IPR018247">
    <property type="entry name" value="EF_Hand_1_Ca_BS"/>
</dbReference>
<evidence type="ECO:0000256" key="5">
    <source>
        <dbReference type="ARBA" id="ARBA00012513"/>
    </source>
</evidence>
<dbReference type="Gene3D" id="1.10.510.10">
    <property type="entry name" value="Transferase(Phosphotransferase) domain 1"/>
    <property type="match status" value="1"/>
</dbReference>
<dbReference type="Proteomes" id="UP000041254">
    <property type="component" value="Unassembled WGS sequence"/>
</dbReference>
<evidence type="ECO:0000256" key="24">
    <source>
        <dbReference type="ARBA" id="ARBA00047899"/>
    </source>
</evidence>
<keyword evidence="16 28" id="KW-0067">ATP-binding</keyword>
<dbReference type="GO" id="GO:0020005">
    <property type="term" value="C:symbiont-containing vacuole membrane"/>
    <property type="evidence" value="ECO:0007669"/>
    <property type="project" value="UniProtKB-SubCell"/>
</dbReference>
<keyword evidence="20" id="KW-0564">Palmitate</keyword>
<comment type="catalytic activity">
    <reaction evidence="25">
        <text>L-seryl-[protein] + ATP = O-phospho-L-seryl-[protein] + ADP + H(+)</text>
        <dbReference type="Rhea" id="RHEA:17989"/>
        <dbReference type="Rhea" id="RHEA-COMP:9863"/>
        <dbReference type="Rhea" id="RHEA-COMP:11604"/>
        <dbReference type="ChEBI" id="CHEBI:15378"/>
        <dbReference type="ChEBI" id="CHEBI:29999"/>
        <dbReference type="ChEBI" id="CHEBI:30616"/>
        <dbReference type="ChEBI" id="CHEBI:83421"/>
        <dbReference type="ChEBI" id="CHEBI:456216"/>
        <dbReference type="EC" id="2.7.11.1"/>
    </reaction>
</comment>
<dbReference type="SMART" id="SM00220">
    <property type="entry name" value="S_TKc"/>
    <property type="match status" value="1"/>
</dbReference>
<evidence type="ECO:0000256" key="26">
    <source>
        <dbReference type="ARBA" id="ARBA00060437"/>
    </source>
</evidence>
<feature type="domain" description="CBM20" evidence="32">
    <location>
        <begin position="1"/>
        <end position="104"/>
    </location>
</feature>
<keyword evidence="6" id="KW-1003">Cell membrane</keyword>
<keyword evidence="18" id="KW-1043">Host membrane</keyword>
<dbReference type="VEuPathDB" id="CryptoDB:Vbra_8331"/>
<dbReference type="PROSITE" id="PS50011">
    <property type="entry name" value="PROTEIN_KINASE_DOM"/>
    <property type="match status" value="1"/>
</dbReference>
<dbReference type="Pfam" id="PF00069">
    <property type="entry name" value="Pkinase"/>
    <property type="match status" value="1"/>
</dbReference>
<keyword evidence="14" id="KW-0418">Kinase</keyword>
<keyword evidence="19" id="KW-0969">Cilium</keyword>
<dbReference type="SUPFAM" id="SSF49452">
    <property type="entry name" value="Starch-binding domain-like"/>
    <property type="match status" value="1"/>
</dbReference>
<evidence type="ECO:0000256" key="28">
    <source>
        <dbReference type="PROSITE-ProRule" id="PRU10141"/>
    </source>
</evidence>
<keyword evidence="12" id="KW-0677">Repeat</keyword>
<dbReference type="GO" id="GO:0005524">
    <property type="term" value="F:ATP binding"/>
    <property type="evidence" value="ECO:0007669"/>
    <property type="project" value="UniProtKB-UniRule"/>
</dbReference>
<evidence type="ECO:0000256" key="11">
    <source>
        <dbReference type="ARBA" id="ARBA00022723"/>
    </source>
</evidence>
<feature type="domain" description="EF-hand" evidence="31">
    <location>
        <begin position="540"/>
        <end position="575"/>
    </location>
</feature>
<evidence type="ECO:0000259" key="32">
    <source>
        <dbReference type="PROSITE" id="PS51166"/>
    </source>
</evidence>
<dbReference type="PROSITE" id="PS00018">
    <property type="entry name" value="EF_HAND_1"/>
    <property type="match status" value="1"/>
</dbReference>
<dbReference type="GO" id="GO:0020002">
    <property type="term" value="C:host cell plasma membrane"/>
    <property type="evidence" value="ECO:0007669"/>
    <property type="project" value="UniProtKB-SubCell"/>
</dbReference>
<dbReference type="STRING" id="1169540.A0A0G4EVY6"/>
<dbReference type="PROSITE" id="PS51166">
    <property type="entry name" value="CBM20"/>
    <property type="match status" value="1"/>
</dbReference>
<evidence type="ECO:0000256" key="8">
    <source>
        <dbReference type="ARBA" id="ARBA00022527"/>
    </source>
</evidence>
<evidence type="ECO:0000256" key="17">
    <source>
        <dbReference type="ARBA" id="ARBA00022846"/>
    </source>
</evidence>
<evidence type="ECO:0000256" key="15">
    <source>
        <dbReference type="ARBA" id="ARBA00022837"/>
    </source>
</evidence>
<keyword evidence="13 28" id="KW-0547">Nucleotide-binding</keyword>
<dbReference type="AlphaFoldDB" id="A0A0G4EVY6"/>
<dbReference type="GO" id="GO:0031514">
    <property type="term" value="C:motile cilium"/>
    <property type="evidence" value="ECO:0007669"/>
    <property type="project" value="UniProtKB-SubCell"/>
</dbReference>
<dbReference type="CDD" id="cd05117">
    <property type="entry name" value="STKc_CAMK"/>
    <property type="match status" value="1"/>
</dbReference>
<dbReference type="Pfam" id="PF13499">
    <property type="entry name" value="EF-hand_7"/>
    <property type="match status" value="2"/>
</dbReference>
<dbReference type="InterPro" id="IPR011992">
    <property type="entry name" value="EF-hand-dom_pair"/>
</dbReference>
<sequence length="694" mass="77369">MAAVCFLCTCRETHVGESVCVIGADETLGSWGAAKAIPLTTTAETFPEWKSPEIHFRPEGSGITEYKYIIRRSPEQVRWEPIGGNRSLSIQRNHLTTIRNNWGDPNLSTMTYEPLTVSYDNNGSGGGAFSSYNDAYGHHGFRPGTGEASPECHPDPEASRFYGAGLPPPAGEPANERPLTPRRGHTFQREAFILANTGPMTRYYRMTEKVGQGTWGSVHEVVNKATGMVRAAKKIPKCYVEDIDRFRQEIDIMKSLDHPNIVRLYETFEDPTDIYLVMEMCQGGELFDRLLDEGTFTEEDAARLLRQILSAIQYCHNCGVAHRDLKPENFLFLKKTKDSPIKLIDFGLATRFTTGEPMRTRAGTPYYVSPQVLEGRYGPECDVWSAGVMMYILLCGYPPFNGPSDAEIMQKVKIGKFQFPEAEWQQVSNEAKDLITKLLTRHPKYRITADEALQHPWFHAFTPENPAASRPLGFDILAKFRRFQGLSRMKKIALTVIAQQMSDNDIETLKEAFMMLDKRGNGKLTAAEIREGIMAGGMRQIPADFEKILQDVDTAATGTVDYTEFLAACLNQSHYIQEEACRAAFRVFDIDGNGRISKDELRQVIHMAGAPGGGPMHNGGFSPEEGDFPDTDSELFEGDWGQDGEIGFDQFVQIMRKVPSQALLAPEETVSMMKKVPSRSSVATLSNANLSSLG</sequence>
<dbReference type="SMART" id="SM01065">
    <property type="entry name" value="CBM_2"/>
    <property type="match status" value="1"/>
</dbReference>
<evidence type="ECO:0000259" key="30">
    <source>
        <dbReference type="PROSITE" id="PS50011"/>
    </source>
</evidence>
<dbReference type="InterPro" id="IPR013784">
    <property type="entry name" value="Carb-bd-like_fold"/>
</dbReference>
<dbReference type="InParanoid" id="A0A0G4EVY6"/>
<dbReference type="FunFam" id="1.10.238.10:FF:000001">
    <property type="entry name" value="Calmodulin 1"/>
    <property type="match status" value="1"/>
</dbReference>
<evidence type="ECO:0000256" key="21">
    <source>
        <dbReference type="ARBA" id="ARBA00023273"/>
    </source>
</evidence>
<organism evidence="33 34">
    <name type="scientific">Vitrella brassicaformis (strain CCMP3155)</name>
    <dbReference type="NCBI Taxonomy" id="1169540"/>
    <lineage>
        <taxon>Eukaryota</taxon>
        <taxon>Sar</taxon>
        <taxon>Alveolata</taxon>
        <taxon>Colpodellida</taxon>
        <taxon>Vitrellaceae</taxon>
        <taxon>Vitrella</taxon>
    </lineage>
</organism>
<keyword evidence="21" id="KW-0966">Cell projection</keyword>
<dbReference type="InterPro" id="IPR002048">
    <property type="entry name" value="EF_hand_dom"/>
</dbReference>
<evidence type="ECO:0000256" key="9">
    <source>
        <dbReference type="ARBA" id="ARBA00022679"/>
    </source>
</evidence>
<accession>A0A0G4EVY6</accession>
<dbReference type="GO" id="GO:0005886">
    <property type="term" value="C:plasma membrane"/>
    <property type="evidence" value="ECO:0007669"/>
    <property type="project" value="UniProtKB-SubCell"/>
</dbReference>
<reference evidence="33 34" key="1">
    <citation type="submission" date="2014-11" db="EMBL/GenBank/DDBJ databases">
        <authorList>
            <person name="Zhu J."/>
            <person name="Qi W."/>
            <person name="Song R."/>
        </authorList>
    </citation>
    <scope>NUCLEOTIDE SEQUENCE [LARGE SCALE GENOMIC DNA]</scope>
</reference>
<evidence type="ECO:0000256" key="3">
    <source>
        <dbReference type="ARBA" id="ARBA00004342"/>
    </source>
</evidence>
<dbReference type="CDD" id="cd00051">
    <property type="entry name" value="EFh"/>
    <property type="match status" value="1"/>
</dbReference>
<evidence type="ECO:0000256" key="20">
    <source>
        <dbReference type="ARBA" id="ARBA00023139"/>
    </source>
</evidence>
<proteinExistence type="inferred from homology"/>
<dbReference type="InterPro" id="IPR008271">
    <property type="entry name" value="Ser/Thr_kinase_AS"/>
</dbReference>
<dbReference type="PROSITE" id="PS00108">
    <property type="entry name" value="PROTEIN_KINASE_ST"/>
    <property type="match status" value="1"/>
</dbReference>
<gene>
    <name evidence="33" type="ORF">Vbra_8331</name>
</gene>
<keyword evidence="15" id="KW-0106">Calcium</keyword>